<proteinExistence type="predicted"/>
<reference evidence="1 2" key="1">
    <citation type="submission" date="2021-03" db="EMBL/GenBank/DDBJ databases">
        <title>Sequencing the genomes of 1000 actinobacteria strains.</title>
        <authorList>
            <person name="Klenk H.-P."/>
        </authorList>
    </citation>
    <scope>NUCLEOTIDE SEQUENCE [LARGE SCALE GENOMIC DNA]</scope>
    <source>
        <strain evidence="1 2">DSM 14566</strain>
    </source>
</reference>
<protein>
    <submittedName>
        <fullName evidence="1">Streptomycin 6-kinase</fullName>
        <ecNumber evidence="1">2.7.1.72</ecNumber>
    </submittedName>
</protein>
<comment type="caution">
    <text evidence="1">The sequence shown here is derived from an EMBL/GenBank/DDBJ whole genome shotgun (WGS) entry which is preliminary data.</text>
</comment>
<dbReference type="RefSeq" id="WP_342592068.1">
    <property type="nucleotide sequence ID" value="NZ_BAAAJW010000020.1"/>
</dbReference>
<dbReference type="InterPro" id="IPR006748">
    <property type="entry name" value="NH2Glyco/OHUrea_AB-resist_kin"/>
</dbReference>
<dbReference type="Pfam" id="PF04655">
    <property type="entry name" value="APH_6_hur"/>
    <property type="match status" value="1"/>
</dbReference>
<name>A0ABS4WWG4_9MICO</name>
<evidence type="ECO:0000313" key="2">
    <source>
        <dbReference type="Proteomes" id="UP001519290"/>
    </source>
</evidence>
<dbReference type="EC" id="2.7.1.72" evidence="1"/>
<dbReference type="InterPro" id="IPR011009">
    <property type="entry name" value="Kinase-like_dom_sf"/>
</dbReference>
<accession>A0ABS4WWG4</accession>
<dbReference type="Proteomes" id="UP001519290">
    <property type="component" value="Unassembled WGS sequence"/>
</dbReference>
<dbReference type="EMBL" id="JAGIOD010000001">
    <property type="protein sequence ID" value="MBP2380550.1"/>
    <property type="molecule type" value="Genomic_DNA"/>
</dbReference>
<sequence>MNGEGTDVRVAGYPLPSLLATNGDPGVSAWRDALPEIVDGLLEEWSLTVSKPFSPGGSAAWVAPVRDPEGRELVLKVAWAHEEARDEALGMAAWQGRGAAKVLHSELREQTSLLLMEQVVPGTPLAQLLTWPERDEVVAGLLRRMWVRPADVLPAKQAATLRPLSHMCAWWADEAQARADVRAGRGKALLPAEVVERGLSLMRRLPREWKGEPLLLATDFHPSNVLARGEGEERDWVLIDPKPYVGDPHYDLLQHMFNDPDRLVTEPGAFADRMAGLTGLDPRRARRWLFARCVQETGVIDGAAEAALRLGAGGME</sequence>
<gene>
    <name evidence="1" type="ORF">JOF43_000507</name>
</gene>
<organism evidence="1 2">
    <name type="scientific">Brachybacterium sacelli</name>
    <dbReference type="NCBI Taxonomy" id="173364"/>
    <lineage>
        <taxon>Bacteria</taxon>
        <taxon>Bacillati</taxon>
        <taxon>Actinomycetota</taxon>
        <taxon>Actinomycetes</taxon>
        <taxon>Micrococcales</taxon>
        <taxon>Dermabacteraceae</taxon>
        <taxon>Brachybacterium</taxon>
    </lineage>
</organism>
<dbReference type="GO" id="GO:0050300">
    <property type="term" value="F:aminoglycoside 6-kinase activity"/>
    <property type="evidence" value="ECO:0007669"/>
    <property type="project" value="UniProtKB-EC"/>
</dbReference>
<keyword evidence="1" id="KW-0808">Transferase</keyword>
<evidence type="ECO:0000313" key="1">
    <source>
        <dbReference type="EMBL" id="MBP2380550.1"/>
    </source>
</evidence>
<keyword evidence="2" id="KW-1185">Reference proteome</keyword>
<dbReference type="SUPFAM" id="SSF56112">
    <property type="entry name" value="Protein kinase-like (PK-like)"/>
    <property type="match status" value="1"/>
</dbReference>